<evidence type="ECO:0000256" key="1">
    <source>
        <dbReference type="SAM" id="SignalP"/>
    </source>
</evidence>
<sequence length="63" mass="7663">MIKIILQLLVTFLSNNVCIHINKCILFHNYSLYHTYLREKVWEQMMNKSILITSFISLYTRLR</sequence>
<protein>
    <submittedName>
        <fullName evidence="2">Uncharacterized protein</fullName>
    </submittedName>
</protein>
<reference evidence="2" key="2">
    <citation type="journal article" date="2015" name="Data Brief">
        <title>Shoot transcriptome of the giant reed, Arundo donax.</title>
        <authorList>
            <person name="Barrero R.A."/>
            <person name="Guerrero F.D."/>
            <person name="Moolhuijzen P."/>
            <person name="Goolsby J.A."/>
            <person name="Tidwell J."/>
            <person name="Bellgard S.E."/>
            <person name="Bellgard M.I."/>
        </authorList>
    </citation>
    <scope>NUCLEOTIDE SEQUENCE</scope>
    <source>
        <tissue evidence="2">Shoot tissue taken approximately 20 cm above the soil surface</tissue>
    </source>
</reference>
<name>A0A0A9D6H7_ARUDO</name>
<dbReference type="EMBL" id="GBRH01213721">
    <property type="protein sequence ID" value="JAD84174.1"/>
    <property type="molecule type" value="Transcribed_RNA"/>
</dbReference>
<evidence type="ECO:0000313" key="2">
    <source>
        <dbReference type="EMBL" id="JAD84174.1"/>
    </source>
</evidence>
<accession>A0A0A9D6H7</accession>
<feature type="signal peptide" evidence="1">
    <location>
        <begin position="1"/>
        <end position="18"/>
    </location>
</feature>
<reference evidence="2" key="1">
    <citation type="submission" date="2014-09" db="EMBL/GenBank/DDBJ databases">
        <authorList>
            <person name="Magalhaes I.L.F."/>
            <person name="Oliveira U."/>
            <person name="Santos F.R."/>
            <person name="Vidigal T.H.D.A."/>
            <person name="Brescovit A.D."/>
            <person name="Santos A.J."/>
        </authorList>
    </citation>
    <scope>NUCLEOTIDE SEQUENCE</scope>
    <source>
        <tissue evidence="2">Shoot tissue taken approximately 20 cm above the soil surface</tissue>
    </source>
</reference>
<feature type="chain" id="PRO_5002044813" evidence="1">
    <location>
        <begin position="19"/>
        <end position="63"/>
    </location>
</feature>
<keyword evidence="1" id="KW-0732">Signal</keyword>
<dbReference type="AlphaFoldDB" id="A0A0A9D6H7"/>
<proteinExistence type="predicted"/>
<organism evidence="2">
    <name type="scientific">Arundo donax</name>
    <name type="common">Giant reed</name>
    <name type="synonym">Donax arundinaceus</name>
    <dbReference type="NCBI Taxonomy" id="35708"/>
    <lineage>
        <taxon>Eukaryota</taxon>
        <taxon>Viridiplantae</taxon>
        <taxon>Streptophyta</taxon>
        <taxon>Embryophyta</taxon>
        <taxon>Tracheophyta</taxon>
        <taxon>Spermatophyta</taxon>
        <taxon>Magnoliopsida</taxon>
        <taxon>Liliopsida</taxon>
        <taxon>Poales</taxon>
        <taxon>Poaceae</taxon>
        <taxon>PACMAD clade</taxon>
        <taxon>Arundinoideae</taxon>
        <taxon>Arundineae</taxon>
        <taxon>Arundo</taxon>
    </lineage>
</organism>